<name>K1W7G1_MARBU</name>
<dbReference type="GO" id="GO:0045944">
    <property type="term" value="P:positive regulation of transcription by RNA polymerase II"/>
    <property type="evidence" value="ECO:0007669"/>
    <property type="project" value="EnsemblFungi"/>
</dbReference>
<keyword evidence="22" id="KW-1185">Reference proteome</keyword>
<comment type="subcellular location">
    <subcellularLocation>
        <location evidence="1 15">Nucleus</location>
    </subcellularLocation>
</comment>
<accession>K1W7G1</accession>
<sequence length="1699" mass="190823">MYRHEGAPKRDSEVNGATRTTTTTDNKNNHTNTFDPTSPSQAELPTSHSPPKSSVHQFDNPYHSPTPAPLTATAKLAPAPHIPDLPASPGALTTSTSRYQSERDYQAPPRDKPTSSYYDPTSDSSERRPSDSLAKWHEGQGQTQTPQTRESYKYPSSTSESYHNSGTYASPAAPSYPPRSPGSHAHPRRSSITQSPRISTMASPTVRHNGVVMGSPAVSAPPVATTPSRPADPMAMSSILSNADPIPKPTPPPSVPKPRKPARQSIAAMAENVSRDSSRQSSAAPAHTPVSRVPAKRKANGEPKKSPPKPKQLTKEQEKEIQATMAQIEAEAEEFEMADAEDHKMHYQKRLLKRKLEVEATENVKSKHRRTLWGTKQSQKFERHALQGEDRYKAIHHDAAVSTVQEKEIANEKERKKEMQRKRRREKTVAANIEQKEAAIAKAQAATDEQERLKYFKDAQRAEKKAQQTKLILARGDNPGVDLRAVSPLEPNLLGGVMSTFTAADPEAKPRSKRGGARLRKSKEQKQAEKDSAEAAQAAIDAGEDPAPPPPHREEPKIRLKINNKEPKEPRDDSPLPVVAFEPFVSKGYNQIYDQIWRDLARKDVSKTYKTAVESNAVKTSNLKKTAILASKEAKRWQLKTNKGTKDLQARAKRVMREMMSFWKRNEREERDLRRAAERAEIENAKKAEADREANRQKRKLNFLISQTELYSHFIGKKIKTDEVERSTDHPDVAVAEKDPNPHSVDVPDHDGTAAPARVTNFEDLDFDADDDSVLKAAAMANAQSAIQEAQNKARAFNESDEAPAMDEEGEMNFQNPAGMGDVDIEQPKMLNAQLKEYQLKGLNWLVNLYEQGINGILADEMGLGKTVQSISVMAYLAEKHGIWGPFLVVAPASTLHNWQQEISKFVPTLKVLPYWGSAADRKVLRKFWDRKHITYTQDASFHVLITSYQLIVSDVAYFQKMKWQYMILDEAQAIKSSSSSRWKSLLGLHCRNRLLLTGTPIQNNMQELWALLHFIMPSLFDSHDEFSEWFSKDIESHAQSNTKLNEDQLKRLHMILKPFMLRRVKKHVQKELGDKIELDIFCDLTYRQRAYYSNLRNQISIMDLIEKATIGDDNDTGTLMNLVMQFRKVCNHPDLFERAETTSPLSFSHFAETASFMREGPTINVAYSSRNLIEYKLPRLIWRQGGRLDMPGQDNDKAGFRGKYLDQLMNVFTPEHIRETSKGSGAFSFLRFADSSVEEASKASRTGVFSRAVNLAKKPRRLGPMTIIYDEEEDKNFTPGQAMLNIVDRNDRQPLASVTTEGYLDKLLNVAKEIFTASGLSRLEQCGRAAATAPPIEVFCASRGAVIEKENTMFNIPVRRALYGPSPVEEKALITSKIPLPFWPTEKMLPAPTSEKQRFTNILVPSMRRFVTDSGKLAKLDELLFKLKEGGHRVLLYFQMTRMIDLMEEYLTYRNYKYCRLDGSTKLEDRRDTVHDFQTRPEIFIFLLSTRAGGLGINLTSADTVIFYDSDWNPTIDSQAMDRAHRLGQTRQVTVYRMITRGTIEERIRKRALQKEEVQKVVMTGGSGGGVDFNTRSKENRTKDIAMWLVDDEEAAEIERKEREIAEAEAAAPPEKKKGRKKAKKNDGSGGGSLEDLYHEGEGHFDDGSTRPSGSGTPAPGADGEGKKSKKARKPSAKKAKTAKQRLAMADGDVDMGG</sequence>
<feature type="coiled-coil region" evidence="16">
    <location>
        <begin position="666"/>
        <end position="707"/>
    </location>
</feature>
<dbReference type="GO" id="GO:0031509">
    <property type="term" value="P:subtelomeric heterochromatin formation"/>
    <property type="evidence" value="ECO:0007669"/>
    <property type="project" value="EnsemblFungi"/>
</dbReference>
<reference evidence="21 22" key="1">
    <citation type="journal article" date="2012" name="BMC Genomics">
        <title>Sequencing the genome of Marssonina brunnea reveals fungus-poplar co-evolution.</title>
        <authorList>
            <person name="Zhu S."/>
            <person name="Cao Y.-Z."/>
            <person name="Jiang C."/>
            <person name="Tan B.-Y."/>
            <person name="Wang Z."/>
            <person name="Feng S."/>
            <person name="Zhang L."/>
            <person name="Su X.-H."/>
            <person name="Brejova B."/>
            <person name="Vinar T."/>
            <person name="Xu M."/>
            <person name="Wang M.-X."/>
            <person name="Zhang S.-G."/>
            <person name="Huang M.-R."/>
            <person name="Wu R."/>
            <person name="Zhou Y."/>
        </authorList>
    </citation>
    <scope>NUCLEOTIDE SEQUENCE [LARGE SCALE GENOMIC DNA]</scope>
    <source>
        <strain evidence="21 22">MB_m1</strain>
    </source>
</reference>
<dbReference type="Pfam" id="PF00271">
    <property type="entry name" value="Helicase_C"/>
    <property type="match status" value="1"/>
</dbReference>
<dbReference type="InterPro" id="IPR000330">
    <property type="entry name" value="SNF2_N"/>
</dbReference>
<evidence type="ECO:0000256" key="17">
    <source>
        <dbReference type="SAM" id="MobiDB-lite"/>
    </source>
</evidence>
<dbReference type="InterPro" id="IPR031047">
    <property type="entry name" value="DEXQc_INO80"/>
</dbReference>
<dbReference type="GeneID" id="18764712"/>
<feature type="compositionally biased region" description="Low complexity" evidence="17">
    <location>
        <begin position="15"/>
        <end position="33"/>
    </location>
</feature>
<keyword evidence="4" id="KW-0547">Nucleotide-binding</keyword>
<protein>
    <recommendedName>
        <fullName evidence="3 15">Chromatin-remodeling ATPase INO80</fullName>
        <ecNumber evidence="15">3.6.4.-</ecNumber>
    </recommendedName>
</protein>
<dbReference type="InterPro" id="IPR014001">
    <property type="entry name" value="Helicase_ATP-bd"/>
</dbReference>
<dbReference type="FunCoup" id="K1W7G1">
    <property type="interactions" value="1025"/>
</dbReference>
<dbReference type="EC" id="3.6.4.-" evidence="15"/>
<dbReference type="GO" id="GO:0042393">
    <property type="term" value="F:histone binding"/>
    <property type="evidence" value="ECO:0007669"/>
    <property type="project" value="TreeGrafter"/>
</dbReference>
<dbReference type="PANTHER" id="PTHR45685:SF2">
    <property type="entry name" value="CHROMATIN-REMODELING ATPASE INO80"/>
    <property type="match status" value="1"/>
</dbReference>
<dbReference type="SMART" id="SM00487">
    <property type="entry name" value="DEXDc"/>
    <property type="match status" value="1"/>
</dbReference>
<feature type="domain" description="Helicase C-terminal" evidence="19">
    <location>
        <begin position="1420"/>
        <end position="1580"/>
    </location>
</feature>
<dbReference type="InterPro" id="IPR027417">
    <property type="entry name" value="P-loop_NTPase"/>
</dbReference>
<evidence type="ECO:0000313" key="21">
    <source>
        <dbReference type="EMBL" id="EKD13015.1"/>
    </source>
</evidence>
<dbReference type="GO" id="GO:0000775">
    <property type="term" value="C:chromosome, centromeric region"/>
    <property type="evidence" value="ECO:0007669"/>
    <property type="project" value="EnsemblFungi"/>
</dbReference>
<evidence type="ECO:0000256" key="13">
    <source>
        <dbReference type="ARBA" id="ARBA00023204"/>
    </source>
</evidence>
<dbReference type="STRING" id="1072389.K1W7G1"/>
<evidence type="ECO:0000256" key="7">
    <source>
        <dbReference type="ARBA" id="ARBA00022840"/>
    </source>
</evidence>
<evidence type="ECO:0000256" key="14">
    <source>
        <dbReference type="ARBA" id="ARBA00023242"/>
    </source>
</evidence>
<feature type="compositionally biased region" description="Basic and acidic residues" evidence="17">
    <location>
        <begin position="408"/>
        <end position="417"/>
    </location>
</feature>
<dbReference type="GO" id="GO:0000722">
    <property type="term" value="P:telomere maintenance via recombination"/>
    <property type="evidence" value="ECO:0007669"/>
    <property type="project" value="EnsemblFungi"/>
</dbReference>
<keyword evidence="12" id="KW-0804">Transcription</keyword>
<dbReference type="Proteomes" id="UP000006753">
    <property type="component" value="Unassembled WGS sequence"/>
</dbReference>
<feature type="compositionally biased region" description="Low complexity" evidence="17">
    <location>
        <begin position="114"/>
        <end position="123"/>
    </location>
</feature>
<dbReference type="EMBL" id="JH921452">
    <property type="protein sequence ID" value="EKD13015.1"/>
    <property type="molecule type" value="Genomic_DNA"/>
</dbReference>
<dbReference type="OMA" id="NLLGFHC"/>
<feature type="compositionally biased region" description="Basic and acidic residues" evidence="17">
    <location>
        <begin position="551"/>
        <end position="574"/>
    </location>
</feature>
<keyword evidence="6 15" id="KW-0378">Hydrolase</keyword>
<keyword evidence="21" id="KW-0347">Helicase</keyword>
<dbReference type="OrthoDB" id="372624at2759"/>
<comment type="similarity">
    <text evidence="2 15">Belongs to the SNF2/RAD54 helicase family.</text>
</comment>
<comment type="function">
    <text evidence="15">ATPase component of the INO80 complex which remodels chromatin by shifting nucleosomes and is involved in DNA repair.</text>
</comment>
<evidence type="ECO:0000256" key="10">
    <source>
        <dbReference type="ARBA" id="ARBA00023125"/>
    </source>
</evidence>
<feature type="compositionally biased region" description="Low complexity" evidence="17">
    <location>
        <begin position="215"/>
        <end position="228"/>
    </location>
</feature>
<dbReference type="GO" id="GO:0005524">
    <property type="term" value="F:ATP binding"/>
    <property type="evidence" value="ECO:0007669"/>
    <property type="project" value="UniProtKB-UniRule"/>
</dbReference>
<dbReference type="GO" id="GO:0006281">
    <property type="term" value="P:DNA repair"/>
    <property type="evidence" value="ECO:0007669"/>
    <property type="project" value="UniProtKB-UniRule"/>
</dbReference>
<feature type="compositionally biased region" description="Polar residues" evidence="17">
    <location>
        <begin position="34"/>
        <end position="57"/>
    </location>
</feature>
<feature type="compositionally biased region" description="Pro residues" evidence="17">
    <location>
        <begin position="246"/>
        <end position="256"/>
    </location>
</feature>
<dbReference type="GO" id="GO:0006366">
    <property type="term" value="P:transcription by RNA polymerase II"/>
    <property type="evidence" value="ECO:0007669"/>
    <property type="project" value="EnsemblFungi"/>
</dbReference>
<feature type="compositionally biased region" description="Basic and acidic residues" evidence="17">
    <location>
        <begin position="522"/>
        <end position="533"/>
    </location>
</feature>
<comment type="domain">
    <text evidence="15">The DBINO region is involved in binding to DNA.</text>
</comment>
<feature type="compositionally biased region" description="Basic residues" evidence="17">
    <location>
        <begin position="511"/>
        <end position="521"/>
    </location>
</feature>
<dbReference type="PROSITE" id="PS51192">
    <property type="entry name" value="HELICASE_ATP_BIND_1"/>
    <property type="match status" value="1"/>
</dbReference>
<feature type="compositionally biased region" description="Basic and acidic residues" evidence="17">
    <location>
        <begin position="124"/>
        <end position="138"/>
    </location>
</feature>
<keyword evidence="5 15" id="KW-0227">DNA damage</keyword>
<feature type="domain" description="Helicase ATP-binding" evidence="18">
    <location>
        <begin position="847"/>
        <end position="1019"/>
    </location>
</feature>
<feature type="compositionally biased region" description="Polar residues" evidence="17">
    <location>
        <begin position="140"/>
        <end position="164"/>
    </location>
</feature>
<dbReference type="CDD" id="cd18002">
    <property type="entry name" value="DEXQc_INO80"/>
    <property type="match status" value="1"/>
</dbReference>
<evidence type="ECO:0000256" key="11">
    <source>
        <dbReference type="ARBA" id="ARBA00023159"/>
    </source>
</evidence>
<feature type="domain" description="DBINO" evidence="20">
    <location>
        <begin position="596"/>
        <end position="721"/>
    </location>
</feature>
<dbReference type="GO" id="GO:0031011">
    <property type="term" value="C:Ino80 complex"/>
    <property type="evidence" value="ECO:0007669"/>
    <property type="project" value="UniProtKB-UniRule"/>
</dbReference>
<keyword evidence="10 15" id="KW-0238">DNA-binding</keyword>
<dbReference type="InterPro" id="IPR001650">
    <property type="entry name" value="Helicase_C-like"/>
</dbReference>
<dbReference type="PANTHER" id="PTHR45685">
    <property type="entry name" value="HELICASE SRCAP-RELATED"/>
    <property type="match status" value="1"/>
</dbReference>
<dbReference type="GO" id="GO:0000781">
    <property type="term" value="C:chromosome, telomeric region"/>
    <property type="evidence" value="ECO:0007669"/>
    <property type="project" value="GOC"/>
</dbReference>
<dbReference type="GO" id="GO:0032006">
    <property type="term" value="P:regulation of TOR signaling"/>
    <property type="evidence" value="ECO:0007669"/>
    <property type="project" value="EnsemblFungi"/>
</dbReference>
<feature type="region of interest" description="Disordered" evidence="17">
    <location>
        <begin position="500"/>
        <end position="576"/>
    </location>
</feature>
<feature type="region of interest" description="Disordered" evidence="17">
    <location>
        <begin position="408"/>
        <end position="430"/>
    </location>
</feature>
<evidence type="ECO:0000256" key="15">
    <source>
        <dbReference type="RuleBase" id="RU368001"/>
    </source>
</evidence>
<dbReference type="Pfam" id="PF13892">
    <property type="entry name" value="DBINO"/>
    <property type="match status" value="1"/>
</dbReference>
<evidence type="ECO:0000256" key="4">
    <source>
        <dbReference type="ARBA" id="ARBA00022741"/>
    </source>
</evidence>
<gene>
    <name evidence="21" type="ORF">MBM_08777</name>
</gene>
<evidence type="ECO:0000259" key="20">
    <source>
        <dbReference type="PROSITE" id="PS51413"/>
    </source>
</evidence>
<evidence type="ECO:0000256" key="6">
    <source>
        <dbReference type="ARBA" id="ARBA00022801"/>
    </source>
</evidence>
<dbReference type="Gene3D" id="3.40.50.10810">
    <property type="entry name" value="Tandem AAA-ATPase domain"/>
    <property type="match status" value="1"/>
</dbReference>
<dbReference type="eggNOG" id="KOG0388">
    <property type="taxonomic scope" value="Eukaryota"/>
</dbReference>
<dbReference type="FunFam" id="3.40.50.10810:FF:000006">
    <property type="entry name" value="Putative DNA helicase INO80"/>
    <property type="match status" value="1"/>
</dbReference>
<feature type="compositionally biased region" description="Basic and acidic residues" evidence="17">
    <location>
        <begin position="1637"/>
        <end position="1650"/>
    </location>
</feature>
<organism evidence="21 22">
    <name type="scientific">Marssonina brunnea f. sp. multigermtubi (strain MB_m1)</name>
    <name type="common">Marssonina leaf spot fungus</name>
    <dbReference type="NCBI Taxonomy" id="1072389"/>
    <lineage>
        <taxon>Eukaryota</taxon>
        <taxon>Fungi</taxon>
        <taxon>Dikarya</taxon>
        <taxon>Ascomycota</taxon>
        <taxon>Pezizomycotina</taxon>
        <taxon>Leotiomycetes</taxon>
        <taxon>Helotiales</taxon>
        <taxon>Drepanopezizaceae</taxon>
        <taxon>Drepanopeziza</taxon>
    </lineage>
</organism>
<dbReference type="GO" id="GO:0004386">
    <property type="term" value="F:helicase activity"/>
    <property type="evidence" value="ECO:0007669"/>
    <property type="project" value="UniProtKB-KW"/>
</dbReference>
<dbReference type="InterPro" id="IPR050520">
    <property type="entry name" value="INO80/SWR1_helicase"/>
</dbReference>
<dbReference type="InParanoid" id="K1W7G1"/>
<feature type="region of interest" description="Disordered" evidence="17">
    <location>
        <begin position="1605"/>
        <end position="1699"/>
    </location>
</feature>
<dbReference type="GO" id="GO:0003677">
    <property type="term" value="F:DNA binding"/>
    <property type="evidence" value="ECO:0007669"/>
    <property type="project" value="UniProtKB-UniRule"/>
</dbReference>
<dbReference type="SUPFAM" id="SSF52540">
    <property type="entry name" value="P-loop containing nucleoside triphosphate hydrolases"/>
    <property type="match status" value="2"/>
</dbReference>
<feature type="region of interest" description="Disordered" evidence="17">
    <location>
        <begin position="1"/>
        <end position="341"/>
    </location>
</feature>
<feature type="compositionally biased region" description="Basic and acidic residues" evidence="17">
    <location>
        <begin position="100"/>
        <end position="113"/>
    </location>
</feature>
<evidence type="ECO:0000256" key="16">
    <source>
        <dbReference type="SAM" id="Coils"/>
    </source>
</evidence>
<evidence type="ECO:0000256" key="9">
    <source>
        <dbReference type="ARBA" id="ARBA00023054"/>
    </source>
</evidence>
<dbReference type="InterPro" id="IPR038718">
    <property type="entry name" value="SNF2-like_sf"/>
</dbReference>
<evidence type="ECO:0000259" key="18">
    <source>
        <dbReference type="PROSITE" id="PS51192"/>
    </source>
</evidence>
<feature type="compositionally biased region" description="Acidic residues" evidence="17">
    <location>
        <begin position="330"/>
        <end position="339"/>
    </location>
</feature>
<dbReference type="SMART" id="SM00490">
    <property type="entry name" value="HELICc"/>
    <property type="match status" value="1"/>
</dbReference>
<feature type="compositionally biased region" description="Polar residues" evidence="17">
    <location>
        <begin position="190"/>
        <end position="203"/>
    </location>
</feature>
<evidence type="ECO:0000256" key="1">
    <source>
        <dbReference type="ARBA" id="ARBA00004123"/>
    </source>
</evidence>
<evidence type="ECO:0000313" key="22">
    <source>
        <dbReference type="Proteomes" id="UP000006753"/>
    </source>
</evidence>
<keyword evidence="11" id="KW-0010">Activator</keyword>
<dbReference type="Gene3D" id="3.40.50.300">
    <property type="entry name" value="P-loop containing nucleotide triphosphate hydrolases"/>
    <property type="match status" value="2"/>
</dbReference>
<keyword evidence="7 15" id="KW-0067">ATP-binding</keyword>
<evidence type="ECO:0000256" key="5">
    <source>
        <dbReference type="ARBA" id="ARBA00022763"/>
    </source>
</evidence>
<dbReference type="InterPro" id="IPR020838">
    <property type="entry name" value="DBINO"/>
</dbReference>
<keyword evidence="13 15" id="KW-0234">DNA repair</keyword>
<comment type="catalytic activity">
    <reaction evidence="15">
        <text>ATP + H2O = ADP + phosphate + H(+)</text>
        <dbReference type="Rhea" id="RHEA:13065"/>
        <dbReference type="ChEBI" id="CHEBI:15377"/>
        <dbReference type="ChEBI" id="CHEBI:15378"/>
        <dbReference type="ChEBI" id="CHEBI:30616"/>
        <dbReference type="ChEBI" id="CHEBI:43474"/>
        <dbReference type="ChEBI" id="CHEBI:456216"/>
    </reaction>
</comment>
<dbReference type="HOGENOM" id="CLU_000315_26_1_1"/>
<keyword evidence="9 16" id="KW-0175">Coiled coil</keyword>
<feature type="compositionally biased region" description="Low complexity" evidence="17">
    <location>
        <begin position="69"/>
        <end position="79"/>
    </location>
</feature>
<comment type="subunit">
    <text evidence="15">Component of the INO80 chromatin-remodeling complex.</text>
</comment>
<dbReference type="PROSITE" id="PS51194">
    <property type="entry name" value="HELICASE_CTER"/>
    <property type="match status" value="1"/>
</dbReference>
<dbReference type="GO" id="GO:0140658">
    <property type="term" value="F:ATP-dependent chromatin remodeler activity"/>
    <property type="evidence" value="ECO:0007669"/>
    <property type="project" value="InterPro"/>
</dbReference>
<feature type="compositionally biased region" description="Basic residues" evidence="17">
    <location>
        <begin position="1669"/>
        <end position="1685"/>
    </location>
</feature>
<evidence type="ECO:0000256" key="12">
    <source>
        <dbReference type="ARBA" id="ARBA00023163"/>
    </source>
</evidence>
<evidence type="ECO:0000256" key="2">
    <source>
        <dbReference type="ARBA" id="ARBA00007025"/>
    </source>
</evidence>
<dbReference type="KEGG" id="mbe:MBM_08777"/>
<keyword evidence="14" id="KW-0539">Nucleus</keyword>
<keyword evidence="8" id="KW-0805">Transcription regulation</keyword>
<evidence type="ECO:0000256" key="8">
    <source>
        <dbReference type="ARBA" id="ARBA00023015"/>
    </source>
</evidence>
<dbReference type="CDD" id="cd18793">
    <property type="entry name" value="SF2_C_SNF"/>
    <property type="match status" value="1"/>
</dbReference>
<proteinExistence type="inferred from homology"/>
<dbReference type="FunFam" id="3.40.50.300:FF:001269">
    <property type="entry name" value="SNF2 family helicase/ATPase"/>
    <property type="match status" value="1"/>
</dbReference>
<dbReference type="PROSITE" id="PS51413">
    <property type="entry name" value="DBINO"/>
    <property type="match status" value="1"/>
</dbReference>
<feature type="region of interest" description="Disordered" evidence="17">
    <location>
        <begin position="722"/>
        <end position="752"/>
    </location>
</feature>
<dbReference type="GO" id="GO:0016887">
    <property type="term" value="F:ATP hydrolysis activity"/>
    <property type="evidence" value="ECO:0007669"/>
    <property type="project" value="EnsemblFungi"/>
</dbReference>
<feature type="compositionally biased region" description="Basic and acidic residues" evidence="17">
    <location>
        <begin position="1"/>
        <end position="13"/>
    </location>
</feature>
<evidence type="ECO:0000256" key="3">
    <source>
        <dbReference type="ARBA" id="ARBA00019805"/>
    </source>
</evidence>
<evidence type="ECO:0000259" key="19">
    <source>
        <dbReference type="PROSITE" id="PS51194"/>
    </source>
</evidence>
<dbReference type="InterPro" id="IPR049730">
    <property type="entry name" value="SNF2/RAD54-like_C"/>
</dbReference>
<dbReference type="Pfam" id="PF00176">
    <property type="entry name" value="SNF2-rel_dom"/>
    <property type="match status" value="1"/>
</dbReference>
<dbReference type="GO" id="GO:0034080">
    <property type="term" value="P:CENP-A containing chromatin assembly"/>
    <property type="evidence" value="ECO:0007669"/>
    <property type="project" value="EnsemblFungi"/>
</dbReference>